<keyword evidence="2" id="KW-1185">Reference proteome</keyword>
<gene>
    <name evidence="1" type="ORF">PPRIM_AZ9-3.1.T1030005</name>
</gene>
<dbReference type="Proteomes" id="UP000688137">
    <property type="component" value="Unassembled WGS sequence"/>
</dbReference>
<dbReference type="AlphaFoldDB" id="A0A8S1NUI5"/>
<dbReference type="EMBL" id="CAJJDM010000106">
    <property type="protein sequence ID" value="CAD8097007.1"/>
    <property type="molecule type" value="Genomic_DNA"/>
</dbReference>
<reference evidence="1" key="1">
    <citation type="submission" date="2021-01" db="EMBL/GenBank/DDBJ databases">
        <authorList>
            <consortium name="Genoscope - CEA"/>
            <person name="William W."/>
        </authorList>
    </citation>
    <scope>NUCLEOTIDE SEQUENCE</scope>
</reference>
<organism evidence="1 2">
    <name type="scientific">Paramecium primaurelia</name>
    <dbReference type="NCBI Taxonomy" id="5886"/>
    <lineage>
        <taxon>Eukaryota</taxon>
        <taxon>Sar</taxon>
        <taxon>Alveolata</taxon>
        <taxon>Ciliophora</taxon>
        <taxon>Intramacronucleata</taxon>
        <taxon>Oligohymenophorea</taxon>
        <taxon>Peniculida</taxon>
        <taxon>Parameciidae</taxon>
        <taxon>Paramecium</taxon>
    </lineage>
</organism>
<sequence length="257" mass="30457">MMANYRTIKIKWKKYQQENQIDSLLKLLLYFMIIDPIIVENCKWGATQYILVHQNQATKGNVEFTYFTICKSLNNKLVIDYFNVDSFIDAPLNKCNDLLWQHDVDEFYIGTKKEYYVINVSPNGALAYSTKINPNGNCSDIITIYRQCDQISYFAEFVTPTAWNAHIELPISMFTQYIYQFLQSKQDEGQLNSLYELQSYQFITCLLPQTRQIHLIDSVKYKLNHQIYIIQYYVKFISRPYLFVNSQISTTFQKFLI</sequence>
<comment type="caution">
    <text evidence="1">The sequence shown here is derived from an EMBL/GenBank/DDBJ whole genome shotgun (WGS) entry which is preliminary data.</text>
</comment>
<accession>A0A8S1NUI5</accession>
<evidence type="ECO:0000313" key="1">
    <source>
        <dbReference type="EMBL" id="CAD8097007.1"/>
    </source>
</evidence>
<name>A0A8S1NUI5_PARPR</name>
<evidence type="ECO:0000313" key="2">
    <source>
        <dbReference type="Proteomes" id="UP000688137"/>
    </source>
</evidence>
<proteinExistence type="predicted"/>
<protein>
    <submittedName>
        <fullName evidence="1">Uncharacterized protein</fullName>
    </submittedName>
</protein>